<keyword evidence="2" id="KW-1185">Reference proteome</keyword>
<gene>
    <name evidence="1" type="ORF">HU200_041712</name>
</gene>
<dbReference type="EMBL" id="JACEFO010002006">
    <property type="protein sequence ID" value="KAF8689673.1"/>
    <property type="molecule type" value="Genomic_DNA"/>
</dbReference>
<proteinExistence type="predicted"/>
<name>A0A835EDI8_9POAL</name>
<organism evidence="1 2">
    <name type="scientific">Digitaria exilis</name>
    <dbReference type="NCBI Taxonomy" id="1010633"/>
    <lineage>
        <taxon>Eukaryota</taxon>
        <taxon>Viridiplantae</taxon>
        <taxon>Streptophyta</taxon>
        <taxon>Embryophyta</taxon>
        <taxon>Tracheophyta</taxon>
        <taxon>Spermatophyta</taxon>
        <taxon>Magnoliopsida</taxon>
        <taxon>Liliopsida</taxon>
        <taxon>Poales</taxon>
        <taxon>Poaceae</taxon>
        <taxon>PACMAD clade</taxon>
        <taxon>Panicoideae</taxon>
        <taxon>Panicodae</taxon>
        <taxon>Paniceae</taxon>
        <taxon>Anthephorinae</taxon>
        <taxon>Digitaria</taxon>
    </lineage>
</organism>
<comment type="caution">
    <text evidence="1">The sequence shown here is derived from an EMBL/GenBank/DDBJ whole genome shotgun (WGS) entry which is preliminary data.</text>
</comment>
<evidence type="ECO:0000313" key="1">
    <source>
        <dbReference type="EMBL" id="KAF8689673.1"/>
    </source>
</evidence>
<sequence>MVRESGFGLTLGWMVRRFHIWHQTSSDWCPHDTGSSAPLPRLFKLIGGLWTSPAPSTSLLYRS</sequence>
<dbReference type="Proteomes" id="UP000636709">
    <property type="component" value="Unassembled WGS sequence"/>
</dbReference>
<evidence type="ECO:0000313" key="2">
    <source>
        <dbReference type="Proteomes" id="UP000636709"/>
    </source>
</evidence>
<reference evidence="1" key="1">
    <citation type="submission" date="2020-07" db="EMBL/GenBank/DDBJ databases">
        <title>Genome sequence and genetic diversity analysis of an under-domesticated orphan crop, white fonio (Digitaria exilis).</title>
        <authorList>
            <person name="Bennetzen J.L."/>
            <person name="Chen S."/>
            <person name="Ma X."/>
            <person name="Wang X."/>
            <person name="Yssel A.E.J."/>
            <person name="Chaluvadi S.R."/>
            <person name="Johnson M."/>
            <person name="Gangashetty P."/>
            <person name="Hamidou F."/>
            <person name="Sanogo M.D."/>
            <person name="Zwaenepoel A."/>
            <person name="Wallace J."/>
            <person name="Van De Peer Y."/>
            <person name="Van Deynze A."/>
        </authorList>
    </citation>
    <scope>NUCLEOTIDE SEQUENCE</scope>
    <source>
        <tissue evidence="1">Leaves</tissue>
    </source>
</reference>
<accession>A0A835EDI8</accession>
<dbReference type="AlphaFoldDB" id="A0A835EDI8"/>
<protein>
    <submittedName>
        <fullName evidence="1">Uncharacterized protein</fullName>
    </submittedName>
</protein>